<dbReference type="SUPFAM" id="SSF49401">
    <property type="entry name" value="Bacterial adhesins"/>
    <property type="match status" value="1"/>
</dbReference>
<name>A0A3N4PNV1_9GAMM</name>
<sequence length="171" mass="17564">MKKISLIALGLLAAAQVHAASDGTIEFSGNIKGQSCTVTVNNGSGNVVKMPDISISQLAEKTQTAGATTFSINLTDCSTATGDVLAYFEAGANVNADGRLINKGTAANVELELLNNTTPVVAGNLEQQAGLTAVPLSEGAANMTYSARYYATDKAGEGTVQSSVTFSIHYL</sequence>
<evidence type="ECO:0000313" key="8">
    <source>
        <dbReference type="Proteomes" id="UP000281332"/>
    </source>
</evidence>
<comment type="subcellular location">
    <subcellularLocation>
        <location evidence="1">Fimbrium</location>
    </subcellularLocation>
</comment>
<evidence type="ECO:0000313" key="7">
    <source>
        <dbReference type="EMBL" id="RPE01264.1"/>
    </source>
</evidence>
<dbReference type="InterPro" id="IPR036937">
    <property type="entry name" value="Adhesion_dom_fimbrial_sf"/>
</dbReference>
<dbReference type="PANTHER" id="PTHR33420:SF3">
    <property type="entry name" value="FIMBRIAL SUBUNIT ELFA"/>
    <property type="match status" value="1"/>
</dbReference>
<evidence type="ECO:0000256" key="5">
    <source>
        <dbReference type="SAM" id="SignalP"/>
    </source>
</evidence>
<dbReference type="RefSeq" id="WP_123800872.1">
    <property type="nucleotide sequence ID" value="NZ_RMVG01000006.1"/>
</dbReference>
<dbReference type="InterPro" id="IPR000259">
    <property type="entry name" value="Adhesion_dom_fimbrial"/>
</dbReference>
<dbReference type="GO" id="GO:0009289">
    <property type="term" value="C:pilus"/>
    <property type="evidence" value="ECO:0007669"/>
    <property type="project" value="UniProtKB-SubCell"/>
</dbReference>
<evidence type="ECO:0000256" key="3">
    <source>
        <dbReference type="ARBA" id="ARBA00022729"/>
    </source>
</evidence>
<dbReference type="InterPro" id="IPR050263">
    <property type="entry name" value="Bact_Fimbrial_Adh_Pro"/>
</dbReference>
<dbReference type="AlphaFoldDB" id="A0A3N4PNV1"/>
<dbReference type="EMBL" id="RMVG01000006">
    <property type="protein sequence ID" value="RPE01264.1"/>
    <property type="molecule type" value="Genomic_DNA"/>
</dbReference>
<evidence type="ECO:0000256" key="2">
    <source>
        <dbReference type="ARBA" id="ARBA00006671"/>
    </source>
</evidence>
<protein>
    <submittedName>
        <fullName evidence="7">Type 1 fimbrial protein</fullName>
    </submittedName>
</protein>
<evidence type="ECO:0000256" key="1">
    <source>
        <dbReference type="ARBA" id="ARBA00004561"/>
    </source>
</evidence>
<keyword evidence="3 5" id="KW-0732">Signal</keyword>
<feature type="chain" id="PRO_5018077966" evidence="5">
    <location>
        <begin position="20"/>
        <end position="171"/>
    </location>
</feature>
<feature type="domain" description="Fimbrial-type adhesion" evidence="6">
    <location>
        <begin position="25"/>
        <end position="170"/>
    </location>
</feature>
<evidence type="ECO:0000256" key="4">
    <source>
        <dbReference type="ARBA" id="ARBA00023263"/>
    </source>
</evidence>
<reference evidence="7 8" key="1">
    <citation type="submission" date="2018-11" db="EMBL/GenBank/DDBJ databases">
        <title>Whole genome sequencing of Pantoea sp. RIT388.</title>
        <authorList>
            <person name="Gan H.M."/>
            <person name="Hudson A.O."/>
        </authorList>
    </citation>
    <scope>NUCLEOTIDE SEQUENCE [LARGE SCALE GENOMIC DNA]</scope>
    <source>
        <strain evidence="7 8">RIT388</strain>
    </source>
</reference>
<keyword evidence="4" id="KW-0281">Fimbrium</keyword>
<comment type="caution">
    <text evidence="7">The sequence shown here is derived from an EMBL/GenBank/DDBJ whole genome shotgun (WGS) entry which is preliminary data.</text>
</comment>
<dbReference type="GO" id="GO:0043709">
    <property type="term" value="P:cell adhesion involved in single-species biofilm formation"/>
    <property type="evidence" value="ECO:0007669"/>
    <property type="project" value="TreeGrafter"/>
</dbReference>
<accession>A0A3N4PNV1</accession>
<comment type="similarity">
    <text evidence="2">Belongs to the fimbrial protein family.</text>
</comment>
<dbReference type="InterPro" id="IPR008966">
    <property type="entry name" value="Adhesion_dom_sf"/>
</dbReference>
<proteinExistence type="inferred from homology"/>
<dbReference type="Pfam" id="PF00419">
    <property type="entry name" value="Fimbrial"/>
    <property type="match status" value="1"/>
</dbReference>
<keyword evidence="8" id="KW-1185">Reference proteome</keyword>
<dbReference type="PANTHER" id="PTHR33420">
    <property type="entry name" value="FIMBRIAL SUBUNIT ELFA-RELATED"/>
    <property type="match status" value="1"/>
</dbReference>
<gene>
    <name evidence="7" type="ORF">BBB56_10370</name>
</gene>
<feature type="signal peptide" evidence="5">
    <location>
        <begin position="1"/>
        <end position="19"/>
    </location>
</feature>
<dbReference type="OrthoDB" id="6466381at2"/>
<organism evidence="7 8">
    <name type="scientific">Candidatus Pantoea deserta</name>
    <dbReference type="NCBI Taxonomy" id="1869313"/>
    <lineage>
        <taxon>Bacteria</taxon>
        <taxon>Pseudomonadati</taxon>
        <taxon>Pseudomonadota</taxon>
        <taxon>Gammaproteobacteria</taxon>
        <taxon>Enterobacterales</taxon>
        <taxon>Erwiniaceae</taxon>
        <taxon>Pantoea</taxon>
    </lineage>
</organism>
<dbReference type="Proteomes" id="UP000281332">
    <property type="component" value="Unassembled WGS sequence"/>
</dbReference>
<evidence type="ECO:0000259" key="6">
    <source>
        <dbReference type="Pfam" id="PF00419"/>
    </source>
</evidence>
<dbReference type="Gene3D" id="2.60.40.1090">
    <property type="entry name" value="Fimbrial-type adhesion domain"/>
    <property type="match status" value="1"/>
</dbReference>